<evidence type="ECO:0000256" key="1">
    <source>
        <dbReference type="SAM" id="Phobius"/>
    </source>
</evidence>
<dbReference type="Proteomes" id="UP000032266">
    <property type="component" value="Chromosome"/>
</dbReference>
<sequence length="326" mass="35477">MNSSRTNLRGFTLIEIMIALTLGLILTAGVIVMFTVNSSTQRVVQENSRLQENARFALNEIMLKLRMVNFSGCNSNIDFSNTKEFLNTADISASKAFYNDIASNGMMNVYKDSIGLPAAISSDNAITEDISGIQSDMLVIRGVDDQGAQLMTAQSGGTDGDIQIANTGYVAKEDTLFIADCEKTALFQAGNVSNSASTSTISLSQPISNTDIFYDDAILYQYQVNIFYVGNSDIKNSKGQPIPTLYQKTNSDDPFELAQGISDLNFSFGIDTDDDGKPNKFVNADEVSASEWIKVTVIKVQVTAVPIEDIGMRTGRVFFATVSLRN</sequence>
<keyword evidence="1" id="KW-1133">Transmembrane helix</keyword>
<dbReference type="KEGG" id="gsn:YC6258_05395"/>
<reference evidence="2 3" key="1">
    <citation type="submission" date="2014-01" db="EMBL/GenBank/DDBJ databases">
        <title>Full genme sequencing of cellulolytic bacterium Gynuella sunshinyii YC6258T gen. nov., sp. nov.</title>
        <authorList>
            <person name="Khan H."/>
            <person name="Chung E.J."/>
            <person name="Chung Y.R."/>
        </authorList>
    </citation>
    <scope>NUCLEOTIDE SEQUENCE [LARGE SCALE GENOMIC DNA]</scope>
    <source>
        <strain evidence="2 3">YC6258</strain>
    </source>
</reference>
<dbReference type="HOGENOM" id="CLU_052493_0_0_6"/>
<dbReference type="Pfam" id="PF16074">
    <property type="entry name" value="PilW"/>
    <property type="match status" value="1"/>
</dbReference>
<proteinExistence type="predicted"/>
<protein>
    <submittedName>
        <fullName evidence="2">Tfp pilus assembly protein PilW</fullName>
    </submittedName>
</protein>
<dbReference type="InterPro" id="IPR012902">
    <property type="entry name" value="N_methyl_site"/>
</dbReference>
<organism evidence="2 3">
    <name type="scientific">Gynuella sunshinyii YC6258</name>
    <dbReference type="NCBI Taxonomy" id="1445510"/>
    <lineage>
        <taxon>Bacteria</taxon>
        <taxon>Pseudomonadati</taxon>
        <taxon>Pseudomonadota</taxon>
        <taxon>Gammaproteobacteria</taxon>
        <taxon>Oceanospirillales</taxon>
        <taxon>Saccharospirillaceae</taxon>
        <taxon>Gynuella</taxon>
    </lineage>
</organism>
<dbReference type="PROSITE" id="PS00409">
    <property type="entry name" value="PROKAR_NTER_METHYL"/>
    <property type="match status" value="1"/>
</dbReference>
<dbReference type="InterPro" id="IPR045584">
    <property type="entry name" value="Pilin-like"/>
</dbReference>
<dbReference type="InterPro" id="IPR032092">
    <property type="entry name" value="PilW"/>
</dbReference>
<gene>
    <name evidence="2" type="ORF">YC6258_05395</name>
</gene>
<keyword evidence="1" id="KW-0812">Transmembrane</keyword>
<dbReference type="AlphaFoldDB" id="A0A0C5VDL8"/>
<dbReference type="NCBIfam" id="TIGR02532">
    <property type="entry name" value="IV_pilin_GFxxxE"/>
    <property type="match status" value="1"/>
</dbReference>
<dbReference type="RefSeq" id="WP_044619170.1">
    <property type="nucleotide sequence ID" value="NZ_CP007142.1"/>
</dbReference>
<dbReference type="OrthoDB" id="5296662at2"/>
<dbReference type="STRING" id="1445510.YC6258_05395"/>
<dbReference type="Pfam" id="PF07963">
    <property type="entry name" value="N_methyl"/>
    <property type="match status" value="1"/>
</dbReference>
<dbReference type="EMBL" id="CP007142">
    <property type="protein sequence ID" value="AJQ97425.1"/>
    <property type="molecule type" value="Genomic_DNA"/>
</dbReference>
<keyword evidence="1" id="KW-0472">Membrane</keyword>
<evidence type="ECO:0000313" key="2">
    <source>
        <dbReference type="EMBL" id="AJQ97425.1"/>
    </source>
</evidence>
<accession>A0A0C5VDL8</accession>
<name>A0A0C5VDL8_9GAMM</name>
<evidence type="ECO:0000313" key="3">
    <source>
        <dbReference type="Proteomes" id="UP000032266"/>
    </source>
</evidence>
<feature type="transmembrane region" description="Helical" evidence="1">
    <location>
        <begin position="12"/>
        <end position="36"/>
    </location>
</feature>
<keyword evidence="3" id="KW-1185">Reference proteome</keyword>
<dbReference type="SUPFAM" id="SSF54523">
    <property type="entry name" value="Pili subunits"/>
    <property type="match status" value="1"/>
</dbReference>
<dbReference type="GO" id="GO:0043683">
    <property type="term" value="P:type IV pilus assembly"/>
    <property type="evidence" value="ECO:0007669"/>
    <property type="project" value="InterPro"/>
</dbReference>